<feature type="transmembrane region" description="Helical" evidence="1">
    <location>
        <begin position="12"/>
        <end position="31"/>
    </location>
</feature>
<dbReference type="GO" id="GO:0016020">
    <property type="term" value="C:membrane"/>
    <property type="evidence" value="ECO:0007669"/>
    <property type="project" value="InterPro"/>
</dbReference>
<name>A0A1M5CZA7_9FLAO</name>
<evidence type="ECO:0000256" key="1">
    <source>
        <dbReference type="SAM" id="Phobius"/>
    </source>
</evidence>
<feature type="transmembrane region" description="Helical" evidence="1">
    <location>
        <begin position="116"/>
        <end position="135"/>
    </location>
</feature>
<dbReference type="AlphaFoldDB" id="A0A1M5CZA7"/>
<evidence type="ECO:0000313" key="4">
    <source>
        <dbReference type="Proteomes" id="UP000184406"/>
    </source>
</evidence>
<keyword evidence="3" id="KW-0418">Kinase</keyword>
<evidence type="ECO:0000313" key="3">
    <source>
        <dbReference type="EMBL" id="SHF59852.1"/>
    </source>
</evidence>
<dbReference type="InterPro" id="IPR050640">
    <property type="entry name" value="Bact_2-comp_sensor_kinase"/>
</dbReference>
<dbReference type="InterPro" id="IPR036890">
    <property type="entry name" value="HATPase_C_sf"/>
</dbReference>
<dbReference type="PANTHER" id="PTHR34220:SF7">
    <property type="entry name" value="SENSOR HISTIDINE KINASE YPDA"/>
    <property type="match status" value="1"/>
</dbReference>
<feature type="transmembrane region" description="Helical" evidence="1">
    <location>
        <begin position="43"/>
        <end position="62"/>
    </location>
</feature>
<dbReference type="Proteomes" id="UP000184406">
    <property type="component" value="Unassembled WGS sequence"/>
</dbReference>
<dbReference type="InterPro" id="IPR010559">
    <property type="entry name" value="Sig_transdc_His_kin_internal"/>
</dbReference>
<dbReference type="SUPFAM" id="SSF55874">
    <property type="entry name" value="ATPase domain of HSP90 chaperone/DNA topoisomerase II/histidine kinase"/>
    <property type="match status" value="1"/>
</dbReference>
<dbReference type="Gene3D" id="3.30.565.10">
    <property type="entry name" value="Histidine kinase-like ATPase, C-terminal domain"/>
    <property type="match status" value="1"/>
</dbReference>
<dbReference type="Pfam" id="PF06580">
    <property type="entry name" value="His_kinase"/>
    <property type="match status" value="1"/>
</dbReference>
<keyword evidence="1" id="KW-0472">Membrane</keyword>
<keyword evidence="1" id="KW-0812">Transmembrane</keyword>
<organism evidence="3 4">
    <name type="scientific">Arenibacter palladensis</name>
    <dbReference type="NCBI Taxonomy" id="237373"/>
    <lineage>
        <taxon>Bacteria</taxon>
        <taxon>Pseudomonadati</taxon>
        <taxon>Bacteroidota</taxon>
        <taxon>Flavobacteriia</taxon>
        <taxon>Flavobacteriales</taxon>
        <taxon>Flavobacteriaceae</taxon>
        <taxon>Arenibacter</taxon>
    </lineage>
</organism>
<keyword evidence="1" id="KW-1133">Transmembrane helix</keyword>
<feature type="transmembrane region" description="Helical" evidence="1">
    <location>
        <begin position="74"/>
        <end position="92"/>
    </location>
</feature>
<dbReference type="GO" id="GO:0000155">
    <property type="term" value="F:phosphorelay sensor kinase activity"/>
    <property type="evidence" value="ECO:0007669"/>
    <property type="project" value="InterPro"/>
</dbReference>
<sequence>MKRNNKKNLIPLLHLLTWVILIGLPYLLSVGQDQEQIFNRTLIHSWIPLCFYAAIFYFNYLYLIDRFLFNNKTLPFILINIGLVAFFVFTNHELKGFLMDQLLPDRTNDKGPPKNLFFYVDMIASMVPIVFSVALKTTERWYKSENERKEAQTIKLQAEIQHLKYQLQPHFFFNSLNNIYALVDSSPTTAKKTIHSLGKLMRYLLYDTETEKVALQKEIDFMTQYIELMKLRFSNKITISYSFPTVAPNIKVVPLLFITLVENAFKHGIPASSEASLSFKMEITDTFLVFTAKNQNLPKNDSDKSGSGIGLENLRKRLQLLYPDSHSFVYQVKDEIFTAVLTLEI</sequence>
<dbReference type="EMBL" id="FQUX01000005">
    <property type="protein sequence ID" value="SHF59852.1"/>
    <property type="molecule type" value="Genomic_DNA"/>
</dbReference>
<reference evidence="4" key="1">
    <citation type="submission" date="2016-11" db="EMBL/GenBank/DDBJ databases">
        <authorList>
            <person name="Varghese N."/>
            <person name="Submissions S."/>
        </authorList>
    </citation>
    <scope>NUCLEOTIDE SEQUENCE [LARGE SCALE GENOMIC DNA]</scope>
    <source>
        <strain evidence="4">DSM 17539</strain>
    </source>
</reference>
<proteinExistence type="predicted"/>
<accession>A0A1M5CZA7</accession>
<keyword evidence="4" id="KW-1185">Reference proteome</keyword>
<feature type="domain" description="Signal transduction histidine kinase internal region" evidence="2">
    <location>
        <begin position="158"/>
        <end position="237"/>
    </location>
</feature>
<gene>
    <name evidence="3" type="ORF">SAMN03080594_105256</name>
</gene>
<protein>
    <submittedName>
        <fullName evidence="3">Histidine kinase</fullName>
    </submittedName>
</protein>
<keyword evidence="3" id="KW-0808">Transferase</keyword>
<dbReference type="PANTHER" id="PTHR34220">
    <property type="entry name" value="SENSOR HISTIDINE KINASE YPDA"/>
    <property type="match status" value="1"/>
</dbReference>
<dbReference type="OrthoDB" id="9809908at2"/>
<dbReference type="RefSeq" id="WP_072863176.1">
    <property type="nucleotide sequence ID" value="NZ_FQUX01000005.1"/>
</dbReference>
<evidence type="ECO:0000259" key="2">
    <source>
        <dbReference type="Pfam" id="PF06580"/>
    </source>
</evidence>